<dbReference type="Proteomes" id="UP000634136">
    <property type="component" value="Unassembled WGS sequence"/>
</dbReference>
<name>A0A834XG17_9FABA</name>
<proteinExistence type="predicted"/>
<dbReference type="AlphaFoldDB" id="A0A834XG17"/>
<dbReference type="EMBL" id="JAAIUW010000001">
    <property type="protein sequence ID" value="KAF7843785.1"/>
    <property type="molecule type" value="Genomic_DNA"/>
</dbReference>
<evidence type="ECO:0000313" key="1">
    <source>
        <dbReference type="EMBL" id="KAF7823765.1"/>
    </source>
</evidence>
<comment type="caution">
    <text evidence="2">The sequence shown here is derived from an EMBL/GenBank/DDBJ whole genome shotgun (WGS) entry which is preliminary data.</text>
</comment>
<reference evidence="2" key="1">
    <citation type="submission" date="2020-09" db="EMBL/GenBank/DDBJ databases">
        <title>Genome-Enabled Discovery of Anthraquinone Biosynthesis in Senna tora.</title>
        <authorList>
            <person name="Kang S.-H."/>
            <person name="Pandey R.P."/>
            <person name="Lee C.-M."/>
            <person name="Sim J.-S."/>
            <person name="Jeong J.-T."/>
            <person name="Choi B.-S."/>
            <person name="Jung M."/>
            <person name="Ginzburg D."/>
            <person name="Zhao K."/>
            <person name="Won S.Y."/>
            <person name="Oh T.-J."/>
            <person name="Yu Y."/>
            <person name="Kim N.-H."/>
            <person name="Lee O.R."/>
            <person name="Lee T.-H."/>
            <person name="Bashyal P."/>
            <person name="Kim T.-S."/>
            <person name="Lee W.-H."/>
            <person name="Kawkins C."/>
            <person name="Kim C.-K."/>
            <person name="Kim J.S."/>
            <person name="Ahn B.O."/>
            <person name="Rhee S.Y."/>
            <person name="Sohng J.K."/>
        </authorList>
    </citation>
    <scope>NUCLEOTIDE SEQUENCE</scope>
    <source>
        <tissue evidence="2">Leaf</tissue>
    </source>
</reference>
<organism evidence="2 3">
    <name type="scientific">Senna tora</name>
    <dbReference type="NCBI Taxonomy" id="362788"/>
    <lineage>
        <taxon>Eukaryota</taxon>
        <taxon>Viridiplantae</taxon>
        <taxon>Streptophyta</taxon>
        <taxon>Embryophyta</taxon>
        <taxon>Tracheophyta</taxon>
        <taxon>Spermatophyta</taxon>
        <taxon>Magnoliopsida</taxon>
        <taxon>eudicotyledons</taxon>
        <taxon>Gunneridae</taxon>
        <taxon>Pentapetalae</taxon>
        <taxon>rosids</taxon>
        <taxon>fabids</taxon>
        <taxon>Fabales</taxon>
        <taxon>Fabaceae</taxon>
        <taxon>Caesalpinioideae</taxon>
        <taxon>Cassia clade</taxon>
        <taxon>Senna</taxon>
    </lineage>
</organism>
<dbReference type="EMBL" id="JAAIUW010000007">
    <property type="protein sequence ID" value="KAF7823765.1"/>
    <property type="molecule type" value="Genomic_DNA"/>
</dbReference>
<sequence length="24" mass="2726">MALCAREDTFGNRFLASPIWARLS</sequence>
<keyword evidence="3" id="KW-1185">Reference proteome</keyword>
<accession>A0A834XG17</accession>
<evidence type="ECO:0000313" key="3">
    <source>
        <dbReference type="Proteomes" id="UP000634136"/>
    </source>
</evidence>
<gene>
    <name evidence="2" type="ORF">G2W53_000690</name>
    <name evidence="1" type="ORF">G2W53_021909</name>
</gene>
<evidence type="ECO:0000313" key="2">
    <source>
        <dbReference type="EMBL" id="KAF7843785.1"/>
    </source>
</evidence>
<protein>
    <submittedName>
        <fullName evidence="2">Uncharacterized protein</fullName>
    </submittedName>
</protein>